<dbReference type="Gene3D" id="2.170.150.40">
    <property type="entry name" value="Domain of unknown function (DUF427)"/>
    <property type="match status" value="1"/>
</dbReference>
<proteinExistence type="predicted"/>
<evidence type="ECO:0000259" key="1">
    <source>
        <dbReference type="Pfam" id="PF04248"/>
    </source>
</evidence>
<name>A0A6J7HRI6_9ZZZZ</name>
<gene>
    <name evidence="2" type="ORF">UFOPK3564_01889</name>
</gene>
<dbReference type="PANTHER" id="PTHR43058:SF1">
    <property type="entry name" value="DUF427 DOMAIN-CONTAINING PROTEIN"/>
    <property type="match status" value="1"/>
</dbReference>
<sequence>MTENVWDYPRPPRLEPVGRRVRIVLGGVTIVDTDDALRVLETSHPPTVYVPPGAFADGVLQDADGSSYCEWKGVARYHDLAAGGTTAARAGWSYPRPTKGFLDLRDHVSVYPSRMEACYLDEERVQAQEGDFYGGWITDDLVGPFKGGPGTRGW</sequence>
<dbReference type="PANTHER" id="PTHR43058">
    <property type="entry name" value="SLR0655 PROTEIN"/>
    <property type="match status" value="1"/>
</dbReference>
<organism evidence="2">
    <name type="scientific">freshwater metagenome</name>
    <dbReference type="NCBI Taxonomy" id="449393"/>
    <lineage>
        <taxon>unclassified sequences</taxon>
        <taxon>metagenomes</taxon>
        <taxon>ecological metagenomes</taxon>
    </lineage>
</organism>
<dbReference type="AlphaFoldDB" id="A0A6J7HRI6"/>
<feature type="domain" description="DUF427" evidence="1">
    <location>
        <begin position="21"/>
        <end position="112"/>
    </location>
</feature>
<evidence type="ECO:0000313" key="2">
    <source>
        <dbReference type="EMBL" id="CAB4922028.1"/>
    </source>
</evidence>
<dbReference type="InterPro" id="IPR038694">
    <property type="entry name" value="DUF427_sf"/>
</dbReference>
<protein>
    <submittedName>
        <fullName evidence="2">Unannotated protein</fullName>
    </submittedName>
</protein>
<reference evidence="2" key="1">
    <citation type="submission" date="2020-05" db="EMBL/GenBank/DDBJ databases">
        <authorList>
            <person name="Chiriac C."/>
            <person name="Salcher M."/>
            <person name="Ghai R."/>
            <person name="Kavagutti S V."/>
        </authorList>
    </citation>
    <scope>NUCLEOTIDE SEQUENCE</scope>
</reference>
<dbReference type="Pfam" id="PF04248">
    <property type="entry name" value="NTP_transf_9"/>
    <property type="match status" value="1"/>
</dbReference>
<accession>A0A6J7HRI6</accession>
<dbReference type="EMBL" id="CAFBMK010000111">
    <property type="protein sequence ID" value="CAB4922028.1"/>
    <property type="molecule type" value="Genomic_DNA"/>
</dbReference>
<dbReference type="InterPro" id="IPR007361">
    <property type="entry name" value="DUF427"/>
</dbReference>